<reference evidence="1" key="1">
    <citation type="submission" date="2022-03" db="EMBL/GenBank/DDBJ databases">
        <authorList>
            <person name="Sayadi A."/>
        </authorList>
    </citation>
    <scope>NUCLEOTIDE SEQUENCE</scope>
</reference>
<accession>A0A9P0LVP1</accession>
<dbReference type="EMBL" id="CAKOFQ010007693">
    <property type="protein sequence ID" value="CAH2006550.1"/>
    <property type="molecule type" value="Genomic_DNA"/>
</dbReference>
<name>A0A9P0LVP1_ACAOB</name>
<protein>
    <submittedName>
        <fullName evidence="1">Uncharacterized protein</fullName>
    </submittedName>
</protein>
<dbReference type="AlphaFoldDB" id="A0A9P0LVP1"/>
<evidence type="ECO:0000313" key="1">
    <source>
        <dbReference type="EMBL" id="CAH2006550.1"/>
    </source>
</evidence>
<keyword evidence="2" id="KW-1185">Reference proteome</keyword>
<evidence type="ECO:0000313" key="2">
    <source>
        <dbReference type="Proteomes" id="UP001152888"/>
    </source>
</evidence>
<comment type="caution">
    <text evidence="1">The sequence shown here is derived from an EMBL/GenBank/DDBJ whole genome shotgun (WGS) entry which is preliminary data.</text>
</comment>
<gene>
    <name evidence="1" type="ORF">ACAOBT_LOCUS29150</name>
</gene>
<organism evidence="1 2">
    <name type="scientific">Acanthoscelides obtectus</name>
    <name type="common">Bean weevil</name>
    <name type="synonym">Bruchus obtectus</name>
    <dbReference type="NCBI Taxonomy" id="200917"/>
    <lineage>
        <taxon>Eukaryota</taxon>
        <taxon>Metazoa</taxon>
        <taxon>Ecdysozoa</taxon>
        <taxon>Arthropoda</taxon>
        <taxon>Hexapoda</taxon>
        <taxon>Insecta</taxon>
        <taxon>Pterygota</taxon>
        <taxon>Neoptera</taxon>
        <taxon>Endopterygota</taxon>
        <taxon>Coleoptera</taxon>
        <taxon>Polyphaga</taxon>
        <taxon>Cucujiformia</taxon>
        <taxon>Chrysomeloidea</taxon>
        <taxon>Chrysomelidae</taxon>
        <taxon>Bruchinae</taxon>
        <taxon>Bruchini</taxon>
        <taxon>Acanthoscelides</taxon>
    </lineage>
</organism>
<dbReference type="Proteomes" id="UP001152888">
    <property type="component" value="Unassembled WGS sequence"/>
</dbReference>
<sequence>MVARRTLRWLKSFETSLPFCKYFQPIVQPYVPQSWTNVGLNEFPIAKAEHFAHSSLLVYNPPYLTAGHARECPYKLCKFPYTAYISFLKQGSQTLNTFNADSTMALEASFLVSYRFARSGKAHTVAENLIGPCAKDIAKYA</sequence>
<proteinExistence type="predicted"/>